<dbReference type="SUPFAM" id="SSF53756">
    <property type="entry name" value="UDP-Glycosyltransferase/glycogen phosphorylase"/>
    <property type="match status" value="1"/>
</dbReference>
<evidence type="ECO:0000313" key="2">
    <source>
        <dbReference type="EMBL" id="SJZ81757.1"/>
    </source>
</evidence>
<dbReference type="Gene3D" id="3.40.50.2000">
    <property type="entry name" value="Glycogen Phosphorylase B"/>
    <property type="match status" value="2"/>
</dbReference>
<dbReference type="CDD" id="cd03801">
    <property type="entry name" value="GT4_PimA-like"/>
    <property type="match status" value="1"/>
</dbReference>
<reference evidence="3" key="1">
    <citation type="submission" date="2017-02" db="EMBL/GenBank/DDBJ databases">
        <authorList>
            <person name="Varghese N."/>
            <person name="Submissions S."/>
        </authorList>
    </citation>
    <scope>NUCLEOTIDE SEQUENCE [LARGE SCALE GENOMIC DNA]</scope>
    <source>
        <strain evidence="3">DSM 15739</strain>
    </source>
</reference>
<dbReference type="OrthoDB" id="9804196at2"/>
<protein>
    <submittedName>
        <fullName evidence="2">Glycosyltransferase involved in cell wall bisynthesis</fullName>
    </submittedName>
</protein>
<sequence length="391" mass="45104">MRLLFAHDHIFYRFDDVMYSTGGLSKEMIERYTSVFDEVQIVSRQVALKYFNEKLTVASTDNVDFTPVPNFKSLINYVKITEAKSIIEREVINSDAIIARLPSSIGNIAIEIAKKNNIPYLIEVVACPWDALWNHSLKGKVVAPFSYYKMKQLVEESKFTVYVTEKFLQKRYPTKGMNTNCSNVALQEFNEDVLRKRMERIENKTTQEPIIIGTTAAIDVKHKGQQYVIKALGKLKSEGITNYQYHLVGGGNQEYLKKIAEKHGVSDQIRFLGTMPHNKVFEWLDSIDLYVQPSRQEGLPRALVEAMSRAVPAFGARTAGIPELLDDKFIFSNTRKNIDEICEILKSFDKETMTKQATRNYEESKKYDKGIIEERRREFFEDFKKSKPLLD</sequence>
<dbReference type="InterPro" id="IPR001296">
    <property type="entry name" value="Glyco_trans_1"/>
</dbReference>
<keyword evidence="3" id="KW-1185">Reference proteome</keyword>
<dbReference type="PANTHER" id="PTHR12526">
    <property type="entry name" value="GLYCOSYLTRANSFERASE"/>
    <property type="match status" value="1"/>
</dbReference>
<evidence type="ECO:0000259" key="1">
    <source>
        <dbReference type="Pfam" id="PF00534"/>
    </source>
</evidence>
<dbReference type="Proteomes" id="UP000189941">
    <property type="component" value="Unassembled WGS sequence"/>
</dbReference>
<dbReference type="STRING" id="1121925.SAMN02746011_01833"/>
<dbReference type="RefSeq" id="WP_078756517.1">
    <property type="nucleotide sequence ID" value="NZ_FUWO01000022.1"/>
</dbReference>
<name>A0A1T4NRK3_9LACT</name>
<dbReference type="AlphaFoldDB" id="A0A1T4NRK3"/>
<proteinExistence type="predicted"/>
<feature type="domain" description="Glycosyl transferase family 1" evidence="1">
    <location>
        <begin position="211"/>
        <end position="352"/>
    </location>
</feature>
<dbReference type="PANTHER" id="PTHR12526:SF630">
    <property type="entry name" value="GLYCOSYLTRANSFERASE"/>
    <property type="match status" value="1"/>
</dbReference>
<dbReference type="EMBL" id="FUWO01000022">
    <property type="protein sequence ID" value="SJZ81757.1"/>
    <property type="molecule type" value="Genomic_DNA"/>
</dbReference>
<evidence type="ECO:0000313" key="3">
    <source>
        <dbReference type="Proteomes" id="UP000189941"/>
    </source>
</evidence>
<gene>
    <name evidence="2" type="ORF">SAMN02746011_01833</name>
</gene>
<dbReference type="GO" id="GO:0016757">
    <property type="term" value="F:glycosyltransferase activity"/>
    <property type="evidence" value="ECO:0007669"/>
    <property type="project" value="InterPro"/>
</dbReference>
<dbReference type="Pfam" id="PF00534">
    <property type="entry name" value="Glycos_transf_1"/>
    <property type="match status" value="1"/>
</dbReference>
<keyword evidence="2" id="KW-0808">Transferase</keyword>
<accession>A0A1T4NRK3</accession>
<organism evidence="2 3">
    <name type="scientific">Globicatella sulfidifaciens DSM 15739</name>
    <dbReference type="NCBI Taxonomy" id="1121925"/>
    <lineage>
        <taxon>Bacteria</taxon>
        <taxon>Bacillati</taxon>
        <taxon>Bacillota</taxon>
        <taxon>Bacilli</taxon>
        <taxon>Lactobacillales</taxon>
        <taxon>Aerococcaceae</taxon>
        <taxon>Globicatella</taxon>
    </lineage>
</organism>